<dbReference type="GO" id="GO:0046872">
    <property type="term" value="F:metal ion binding"/>
    <property type="evidence" value="ECO:0007669"/>
    <property type="project" value="UniProtKB-KW"/>
</dbReference>
<evidence type="ECO:0000256" key="1">
    <source>
        <dbReference type="RuleBase" id="RU365061"/>
    </source>
</evidence>
<keyword evidence="1" id="KW-0539">Nucleus</keyword>
<sequence>MFLDTDLNSLTTVLSNLYELFSIAADRMYNYAKSLPRGKQPKQKIMIDTIRDVMRLAFVLMKSKLKHGKLRAVNYQNSVSKAQINWLAATAFQRALKKRQSVYGIILAYLDKCLSSSQPKSTAEKARMQRIIRTNWTKKSLEMNRAI</sequence>
<dbReference type="AlphaFoldDB" id="A0A165JYH0"/>
<keyword evidence="1" id="KW-0479">Metal-binding</keyword>
<organism evidence="3 4">
    <name type="scientific">Xylona heveae (strain CBS 132557 / TC161)</name>
    <dbReference type="NCBI Taxonomy" id="1328760"/>
    <lineage>
        <taxon>Eukaryota</taxon>
        <taxon>Fungi</taxon>
        <taxon>Dikarya</taxon>
        <taxon>Ascomycota</taxon>
        <taxon>Pezizomycotina</taxon>
        <taxon>Xylonomycetes</taxon>
        <taxon>Xylonales</taxon>
        <taxon>Xylonaceae</taxon>
        <taxon>Xylona</taxon>
    </lineage>
</organism>
<dbReference type="GO" id="GO:0042162">
    <property type="term" value="F:telomeric DNA binding"/>
    <property type="evidence" value="ECO:0007669"/>
    <property type="project" value="TreeGrafter"/>
</dbReference>
<evidence type="ECO:0000313" key="4">
    <source>
        <dbReference type="Proteomes" id="UP000076632"/>
    </source>
</evidence>
<comment type="similarity">
    <text evidence="1">Belongs to the reverse transcriptase family. Telomerase subfamily.</text>
</comment>
<dbReference type="Gene3D" id="1.10.357.90">
    <property type="match status" value="1"/>
</dbReference>
<comment type="catalytic activity">
    <reaction evidence="1">
        <text>DNA(n) + a 2'-deoxyribonucleoside 5'-triphosphate = DNA(n+1) + diphosphate</text>
        <dbReference type="Rhea" id="RHEA:22508"/>
        <dbReference type="Rhea" id="RHEA-COMP:17339"/>
        <dbReference type="Rhea" id="RHEA-COMP:17340"/>
        <dbReference type="ChEBI" id="CHEBI:33019"/>
        <dbReference type="ChEBI" id="CHEBI:61560"/>
        <dbReference type="ChEBI" id="CHEBI:173112"/>
        <dbReference type="EC" id="2.7.7.49"/>
    </reaction>
</comment>
<comment type="subcellular location">
    <subcellularLocation>
        <location evidence="1">Nucleus</location>
    </subcellularLocation>
    <subcellularLocation>
        <location evidence="1">Chromosome</location>
        <location evidence="1">Telomere</location>
    </subcellularLocation>
</comment>
<dbReference type="GeneID" id="28896793"/>
<keyword evidence="1" id="KW-0548">Nucleotidyltransferase</keyword>
<dbReference type="GO" id="GO:0000781">
    <property type="term" value="C:chromosome, telomeric region"/>
    <property type="evidence" value="ECO:0007669"/>
    <property type="project" value="UniProtKB-SubCell"/>
</dbReference>
<dbReference type="GO" id="GO:0070034">
    <property type="term" value="F:telomerase RNA binding"/>
    <property type="evidence" value="ECO:0007669"/>
    <property type="project" value="TreeGrafter"/>
</dbReference>
<dbReference type="GO" id="GO:0003720">
    <property type="term" value="F:telomerase activity"/>
    <property type="evidence" value="ECO:0007669"/>
    <property type="project" value="InterPro"/>
</dbReference>
<dbReference type="InParanoid" id="A0A165JYH0"/>
<dbReference type="STRING" id="1328760.A0A165JYH0"/>
<proteinExistence type="inferred from homology"/>
<comment type="function">
    <text evidence="1">Telomerase is a ribonucleoprotein enzyme essential for the replication of chromosome termini in most eukaryotes. It elongates telomeres. It is a reverse transcriptase that adds simple sequence repeats to chromosome ends by copying a template sequence within the RNA component of the enzyme.</text>
</comment>
<evidence type="ECO:0000259" key="2">
    <source>
        <dbReference type="Pfam" id="PF21399"/>
    </source>
</evidence>
<evidence type="ECO:0000313" key="3">
    <source>
        <dbReference type="EMBL" id="KZF26787.1"/>
    </source>
</evidence>
<dbReference type="Pfam" id="PF21399">
    <property type="entry name" value="TERT_C"/>
    <property type="match status" value="1"/>
</dbReference>
<keyword evidence="1" id="KW-0158">Chromosome</keyword>
<dbReference type="InterPro" id="IPR049139">
    <property type="entry name" value="TERT_C"/>
</dbReference>
<protein>
    <recommendedName>
        <fullName evidence="1">Telomerase reverse transcriptase</fullName>
        <ecNumber evidence="1">2.7.7.49</ecNumber>
    </recommendedName>
    <alternativeName>
        <fullName evidence="1">Telomerase catalytic subunit</fullName>
    </alternativeName>
</protein>
<dbReference type="GO" id="GO:0000333">
    <property type="term" value="C:telomerase catalytic core complex"/>
    <property type="evidence" value="ECO:0007669"/>
    <property type="project" value="TreeGrafter"/>
</dbReference>
<feature type="domain" description="Telomerase reverse transcriptase C-terminal extension" evidence="2">
    <location>
        <begin position="1"/>
        <end position="109"/>
    </location>
</feature>
<keyword evidence="1" id="KW-0808">Transferase</keyword>
<reference evidence="3 4" key="1">
    <citation type="journal article" date="2016" name="Fungal Biol.">
        <title>The genome of Xylona heveae provides a window into fungal endophytism.</title>
        <authorList>
            <person name="Gazis R."/>
            <person name="Kuo A."/>
            <person name="Riley R."/>
            <person name="LaButti K."/>
            <person name="Lipzen A."/>
            <person name="Lin J."/>
            <person name="Amirebrahimi M."/>
            <person name="Hesse C.N."/>
            <person name="Spatafora J.W."/>
            <person name="Henrissat B."/>
            <person name="Hainaut M."/>
            <person name="Grigoriev I.V."/>
            <person name="Hibbett D.S."/>
        </authorList>
    </citation>
    <scope>NUCLEOTIDE SEQUENCE [LARGE SCALE GENOMIC DNA]</scope>
    <source>
        <strain evidence="3 4">TC161</strain>
    </source>
</reference>
<dbReference type="OMA" id="ACEIRKA"/>
<dbReference type="PANTHER" id="PTHR12066">
    <property type="entry name" value="TELOMERASE REVERSE TRANSCRIPTASE"/>
    <property type="match status" value="1"/>
</dbReference>
<dbReference type="EMBL" id="KV407454">
    <property type="protein sequence ID" value="KZF26787.1"/>
    <property type="molecule type" value="Genomic_DNA"/>
</dbReference>
<keyword evidence="4" id="KW-1185">Reference proteome</keyword>
<gene>
    <name evidence="3" type="ORF">L228DRAFT_243310</name>
</gene>
<keyword evidence="1" id="KW-0460">Magnesium</keyword>
<dbReference type="RefSeq" id="XP_018192342.1">
    <property type="nucleotide sequence ID" value="XM_018331656.1"/>
</dbReference>
<dbReference type="PANTHER" id="PTHR12066:SF0">
    <property type="entry name" value="TELOMERASE REVERSE TRANSCRIPTASE"/>
    <property type="match status" value="1"/>
</dbReference>
<name>A0A165JYH0_XYLHT</name>
<dbReference type="EC" id="2.7.7.49" evidence="1"/>
<keyword evidence="1" id="KW-0695">RNA-directed DNA polymerase</keyword>
<accession>A0A165JYH0</accession>
<dbReference type="GO" id="GO:0007004">
    <property type="term" value="P:telomere maintenance via telomerase"/>
    <property type="evidence" value="ECO:0007669"/>
    <property type="project" value="TreeGrafter"/>
</dbReference>
<keyword evidence="1" id="KW-0779">Telomere</keyword>
<dbReference type="Proteomes" id="UP000076632">
    <property type="component" value="Unassembled WGS sequence"/>
</dbReference>
<dbReference type="InterPro" id="IPR003545">
    <property type="entry name" value="Telomerase_RT"/>
</dbReference>
<dbReference type="OrthoDB" id="289721at2759"/>